<keyword evidence="3" id="KW-1185">Reference proteome</keyword>
<evidence type="ECO:0000313" key="3">
    <source>
        <dbReference type="Proteomes" id="UP001283361"/>
    </source>
</evidence>
<accession>A0AAE0YZV5</accession>
<feature type="compositionally biased region" description="Basic and acidic residues" evidence="1">
    <location>
        <begin position="20"/>
        <end position="40"/>
    </location>
</feature>
<feature type="region of interest" description="Disordered" evidence="1">
    <location>
        <begin position="1"/>
        <end position="53"/>
    </location>
</feature>
<name>A0AAE0YZV5_9GAST</name>
<dbReference type="AlphaFoldDB" id="A0AAE0YZV5"/>
<proteinExistence type="predicted"/>
<organism evidence="2 3">
    <name type="scientific">Elysia crispata</name>
    <name type="common">lettuce slug</name>
    <dbReference type="NCBI Taxonomy" id="231223"/>
    <lineage>
        <taxon>Eukaryota</taxon>
        <taxon>Metazoa</taxon>
        <taxon>Spiralia</taxon>
        <taxon>Lophotrochozoa</taxon>
        <taxon>Mollusca</taxon>
        <taxon>Gastropoda</taxon>
        <taxon>Heterobranchia</taxon>
        <taxon>Euthyneura</taxon>
        <taxon>Panpulmonata</taxon>
        <taxon>Sacoglossa</taxon>
        <taxon>Placobranchoidea</taxon>
        <taxon>Plakobranchidae</taxon>
        <taxon>Elysia</taxon>
    </lineage>
</organism>
<dbReference type="Proteomes" id="UP001283361">
    <property type="component" value="Unassembled WGS sequence"/>
</dbReference>
<gene>
    <name evidence="2" type="ORF">RRG08_041988</name>
</gene>
<comment type="caution">
    <text evidence="2">The sequence shown here is derived from an EMBL/GenBank/DDBJ whole genome shotgun (WGS) entry which is preliminary data.</text>
</comment>
<protein>
    <submittedName>
        <fullName evidence="2">Uncharacterized protein</fullName>
    </submittedName>
</protein>
<evidence type="ECO:0000313" key="2">
    <source>
        <dbReference type="EMBL" id="KAK3760147.1"/>
    </source>
</evidence>
<reference evidence="2" key="1">
    <citation type="journal article" date="2023" name="G3 (Bethesda)">
        <title>A reference genome for the long-term kleptoplast-retaining sea slug Elysia crispata morphotype clarki.</title>
        <authorList>
            <person name="Eastman K.E."/>
            <person name="Pendleton A.L."/>
            <person name="Shaikh M.A."/>
            <person name="Suttiyut T."/>
            <person name="Ogas R."/>
            <person name="Tomko P."/>
            <person name="Gavelis G."/>
            <person name="Widhalm J.R."/>
            <person name="Wisecaver J.H."/>
        </authorList>
    </citation>
    <scope>NUCLEOTIDE SEQUENCE</scope>
    <source>
        <strain evidence="2">ECLA1</strain>
    </source>
</reference>
<sequence length="102" mass="11272">MRTRQKENVLGRNTGISLSEKGKVWPRNPHDDPESEERRAGLTGAGLPDTGIGWEHSLMMNRARDMTADGAAGRGGRRKPTLCVPWYQYSCSEIQSSVTSVL</sequence>
<dbReference type="EMBL" id="JAWDGP010005045">
    <property type="protein sequence ID" value="KAK3760147.1"/>
    <property type="molecule type" value="Genomic_DNA"/>
</dbReference>
<evidence type="ECO:0000256" key="1">
    <source>
        <dbReference type="SAM" id="MobiDB-lite"/>
    </source>
</evidence>